<keyword evidence="8" id="KW-1185">Reference proteome</keyword>
<dbReference type="Gene3D" id="1.25.10.10">
    <property type="entry name" value="Leucine-rich Repeat Variant"/>
    <property type="match status" value="1"/>
</dbReference>
<gene>
    <name evidence="7" type="primary">VMA13</name>
    <name evidence="7" type="ORF">LPJ53_005502</name>
</gene>
<dbReference type="InterPro" id="IPR011987">
    <property type="entry name" value="ATPase_V1-cplx_hsu_C"/>
</dbReference>
<dbReference type="InterPro" id="IPR011989">
    <property type="entry name" value="ARM-like"/>
</dbReference>
<keyword evidence="4 5" id="KW-0406">Ion transport</keyword>
<dbReference type="InterPro" id="IPR038497">
    <property type="entry name" value="ATPase_V1-cplx_hsu_C_sf"/>
</dbReference>
<name>A0A9W7XVL6_9FUNG</name>
<evidence type="ECO:0000256" key="5">
    <source>
        <dbReference type="PIRNR" id="PIRNR032184"/>
    </source>
</evidence>
<comment type="similarity">
    <text evidence="1 5">Belongs to the V-ATPase H subunit family.</text>
</comment>
<dbReference type="EMBL" id="JANBOJ010000339">
    <property type="protein sequence ID" value="KAJ1719797.1"/>
    <property type="molecule type" value="Genomic_DNA"/>
</dbReference>
<evidence type="ECO:0000256" key="2">
    <source>
        <dbReference type="ARBA" id="ARBA00022448"/>
    </source>
</evidence>
<evidence type="ECO:0000256" key="3">
    <source>
        <dbReference type="ARBA" id="ARBA00022781"/>
    </source>
</evidence>
<dbReference type="OrthoDB" id="10263554at2759"/>
<dbReference type="InterPro" id="IPR016024">
    <property type="entry name" value="ARM-type_fold"/>
</dbReference>
<dbReference type="PANTHER" id="PTHR10698">
    <property type="entry name" value="V-TYPE PROTON ATPASE SUBUNIT H"/>
    <property type="match status" value="1"/>
</dbReference>
<comment type="function">
    <text evidence="5">Subunit of the V1 complex of vacuolar(H+)-ATPase (V-ATPase), a multisubunit enzyme composed of a peripheral complex (V1) that hydrolyzes ATP and a membrane integral complex (V0) that translocates protons. V-ATPase is responsible for acidifying and maintaining the pH of intracellular compartments.</text>
</comment>
<dbReference type="AlphaFoldDB" id="A0A9W7XVL6"/>
<dbReference type="PIRSF" id="PIRSF032184">
    <property type="entry name" value="ATPase_V1_H"/>
    <property type="match status" value="1"/>
</dbReference>
<evidence type="ECO:0000313" key="7">
    <source>
        <dbReference type="EMBL" id="KAJ1719797.1"/>
    </source>
</evidence>
<comment type="subunit">
    <text evidence="5">V-ATPase is a heteromultimeric enzyme made up of two complexes: the ATP-hydrolytic V1 complex and the proton translocation V0 complex.</text>
</comment>
<proteinExistence type="inferred from homology"/>
<accession>A0A9W7XVL6</accession>
<keyword evidence="3 5" id="KW-0375">Hydrogen ion transport</keyword>
<dbReference type="Proteomes" id="UP001149813">
    <property type="component" value="Unassembled WGS sequence"/>
</dbReference>
<reference evidence="7" key="1">
    <citation type="submission" date="2022-07" db="EMBL/GenBank/DDBJ databases">
        <title>Phylogenomic reconstructions and comparative analyses of Kickxellomycotina fungi.</title>
        <authorList>
            <person name="Reynolds N.K."/>
            <person name="Stajich J.E."/>
            <person name="Barry K."/>
            <person name="Grigoriev I.V."/>
            <person name="Crous P."/>
            <person name="Smith M.E."/>
        </authorList>
    </citation>
    <scope>NUCLEOTIDE SEQUENCE</scope>
    <source>
        <strain evidence="7">NBRC 32514</strain>
    </source>
</reference>
<keyword evidence="2 5" id="KW-0813">Transport</keyword>
<comment type="caution">
    <text evidence="7">The sequence shown here is derived from an EMBL/GenBank/DDBJ whole genome shotgun (WGS) entry which is preliminary data.</text>
</comment>
<dbReference type="InterPro" id="IPR004908">
    <property type="entry name" value="ATPase_V1-cplx_hsu"/>
</dbReference>
<organism evidence="7 8">
    <name type="scientific">Coemansia erecta</name>
    <dbReference type="NCBI Taxonomy" id="147472"/>
    <lineage>
        <taxon>Eukaryota</taxon>
        <taxon>Fungi</taxon>
        <taxon>Fungi incertae sedis</taxon>
        <taxon>Zoopagomycota</taxon>
        <taxon>Kickxellomycotina</taxon>
        <taxon>Kickxellomycetes</taxon>
        <taxon>Kickxellales</taxon>
        <taxon>Kickxellaceae</taxon>
        <taxon>Coemansia</taxon>
    </lineage>
</organism>
<dbReference type="SUPFAM" id="SSF48371">
    <property type="entry name" value="ARM repeat"/>
    <property type="match status" value="1"/>
</dbReference>
<evidence type="ECO:0000256" key="1">
    <source>
        <dbReference type="ARBA" id="ARBA00008613"/>
    </source>
</evidence>
<evidence type="ECO:0000259" key="6">
    <source>
        <dbReference type="Pfam" id="PF11698"/>
    </source>
</evidence>
<dbReference type="Gene3D" id="1.25.40.150">
    <property type="entry name" value="V-type ATPase, subunit H, C-terminal domain"/>
    <property type="match status" value="1"/>
</dbReference>
<dbReference type="Pfam" id="PF11698">
    <property type="entry name" value="V-ATPase_H_C"/>
    <property type="match status" value="1"/>
</dbReference>
<sequence>MVPDVPAAMVSNQFFDEFTDKVRVKPIPWEGFSRAGLVSSDELRQLKEFQQRQQQQPKKEGGESLSEYVSLLVGLSERLSSLDALQYLLVMLDDLVDGDAQACEQLARDTPSGAFGRAMFRCMERKDDYLGLKAAKILAGVVVGQGLAGFDFARLYAALSRYLASELTSVVDVAVQVMQSVLRVGRARTVLFDECPGCVGRLVDVLRRTVVGGRAPRGVVAVPQTQYEVVFCLWLLTFEAAVAAQLNRTYDVIPLMVEIARAAVKEKVIRIIVATWCNMLRLAGDANVANMLVAHVPACLQTLATGRSLKDQDLRSDVAELAEALAGHSGAMSTWDEYLTELASGKLQWSPAHRSEAFWKMHVRRMDEDNHRVVRLLAEVLAAPAADETALAVACHDLAQYVRLNPDGKRFVARVGAKARVMALMTSEFPEVRYEALMCVQQIMLNAWRN</sequence>
<protein>
    <recommendedName>
        <fullName evidence="5">V-type proton ATPase subunit H</fullName>
    </recommendedName>
</protein>
<feature type="domain" description="ATPase V1 complex subunit H C-terminal" evidence="6">
    <location>
        <begin position="332"/>
        <end position="448"/>
    </location>
</feature>
<dbReference type="PANTHER" id="PTHR10698:SF0">
    <property type="entry name" value="V-TYPE PROTON ATPASE SUBUNIT H"/>
    <property type="match status" value="1"/>
</dbReference>
<dbReference type="Pfam" id="PF03224">
    <property type="entry name" value="V-ATPase_H_N"/>
    <property type="match status" value="1"/>
</dbReference>
<dbReference type="GO" id="GO:0046961">
    <property type="term" value="F:proton-transporting ATPase activity, rotational mechanism"/>
    <property type="evidence" value="ECO:0007669"/>
    <property type="project" value="UniProtKB-UniRule"/>
</dbReference>
<dbReference type="GO" id="GO:0000329">
    <property type="term" value="C:fungal-type vacuole membrane"/>
    <property type="evidence" value="ECO:0007669"/>
    <property type="project" value="TreeGrafter"/>
</dbReference>
<evidence type="ECO:0000313" key="8">
    <source>
        <dbReference type="Proteomes" id="UP001149813"/>
    </source>
</evidence>
<evidence type="ECO:0000256" key="4">
    <source>
        <dbReference type="ARBA" id="ARBA00023065"/>
    </source>
</evidence>
<dbReference type="GO" id="GO:0000221">
    <property type="term" value="C:vacuolar proton-transporting V-type ATPase, V1 domain"/>
    <property type="evidence" value="ECO:0007669"/>
    <property type="project" value="UniProtKB-UniRule"/>
</dbReference>